<dbReference type="EMBL" id="MK639348">
    <property type="protein sequence ID" value="QIC20363.1"/>
    <property type="molecule type" value="Genomic_DNA"/>
</dbReference>
<evidence type="ECO:0000313" key="15">
    <source>
        <dbReference type="EMBL" id="QIC20363.1"/>
    </source>
</evidence>
<comment type="similarity">
    <text evidence="2 13">Belongs to the ATPase protein 8 family.</text>
</comment>
<keyword evidence="8 14" id="KW-1133">Transmembrane helix</keyword>
<keyword evidence="11 14" id="KW-0472">Membrane</keyword>
<keyword evidence="9 13" id="KW-0406">Ion transport</keyword>
<feature type="transmembrane region" description="Helical" evidence="14">
    <location>
        <begin position="7"/>
        <end position="30"/>
    </location>
</feature>
<dbReference type="Pfam" id="PF00895">
    <property type="entry name" value="ATP-synt_8"/>
    <property type="match status" value="1"/>
</dbReference>
<evidence type="ECO:0000256" key="13">
    <source>
        <dbReference type="RuleBase" id="RU003661"/>
    </source>
</evidence>
<protein>
    <recommendedName>
        <fullName evidence="13">ATP synthase complex subunit 8</fullName>
    </recommendedName>
</protein>
<accession>A0A6C0W4Y7</accession>
<evidence type="ECO:0000256" key="4">
    <source>
        <dbReference type="ARBA" id="ARBA00022448"/>
    </source>
</evidence>
<comment type="subunit">
    <text evidence="3">F-type ATPases have 2 components, CF(1) - the catalytic core - and CF(0) - the membrane proton channel.</text>
</comment>
<evidence type="ECO:0000256" key="3">
    <source>
        <dbReference type="ARBA" id="ARBA00011291"/>
    </source>
</evidence>
<dbReference type="GO" id="GO:0031966">
    <property type="term" value="C:mitochondrial membrane"/>
    <property type="evidence" value="ECO:0007669"/>
    <property type="project" value="UniProtKB-SubCell"/>
</dbReference>
<evidence type="ECO:0000256" key="10">
    <source>
        <dbReference type="ARBA" id="ARBA00023128"/>
    </source>
</evidence>
<sequence length="53" mass="6399">MPQMAPISWLTLFIMFTLVFIMFCMMNYYITLPLAPKTSDLKKSSNYHMSWKW</sequence>
<keyword evidence="5 13" id="KW-0138">CF(0)</keyword>
<keyword evidence="7 13" id="KW-0375">Hydrogen ion transport</keyword>
<gene>
    <name evidence="15" type="primary">ATP8</name>
</gene>
<evidence type="ECO:0000256" key="9">
    <source>
        <dbReference type="ARBA" id="ARBA00023065"/>
    </source>
</evidence>
<evidence type="ECO:0000256" key="7">
    <source>
        <dbReference type="ARBA" id="ARBA00022781"/>
    </source>
</evidence>
<evidence type="ECO:0000256" key="14">
    <source>
        <dbReference type="SAM" id="Phobius"/>
    </source>
</evidence>
<dbReference type="InterPro" id="IPR001421">
    <property type="entry name" value="ATP8_metazoa"/>
</dbReference>
<proteinExistence type="inferred from homology"/>
<comment type="subcellular location">
    <subcellularLocation>
        <location evidence="1 13">Mitochondrion membrane</location>
        <topology evidence="1 13">Single-pass membrane protein</topology>
    </subcellularLocation>
</comment>
<reference evidence="15" key="1">
    <citation type="journal article" date="2019" name="Mitochondrial DNA Part B Resour">
        <title>The mitochondrial genome of Oreogeton sp. (Diptera: Empididae).</title>
        <authorList>
            <person name="Yang Q."/>
            <person name="Gao S."/>
            <person name="Pan Z."/>
            <person name="Yang D."/>
        </authorList>
    </citation>
    <scope>NUCLEOTIDE SEQUENCE</scope>
</reference>
<evidence type="ECO:0000256" key="12">
    <source>
        <dbReference type="ARBA" id="ARBA00024864"/>
    </source>
</evidence>
<evidence type="ECO:0000256" key="1">
    <source>
        <dbReference type="ARBA" id="ARBA00004304"/>
    </source>
</evidence>
<keyword evidence="10 13" id="KW-0496">Mitochondrion</keyword>
<dbReference type="GO" id="GO:0015986">
    <property type="term" value="P:proton motive force-driven ATP synthesis"/>
    <property type="evidence" value="ECO:0007669"/>
    <property type="project" value="InterPro"/>
</dbReference>
<evidence type="ECO:0000256" key="5">
    <source>
        <dbReference type="ARBA" id="ARBA00022547"/>
    </source>
</evidence>
<evidence type="ECO:0000256" key="11">
    <source>
        <dbReference type="ARBA" id="ARBA00023136"/>
    </source>
</evidence>
<evidence type="ECO:0000256" key="6">
    <source>
        <dbReference type="ARBA" id="ARBA00022692"/>
    </source>
</evidence>
<organism evidence="15">
    <name type="scientific">Oreogeton sp. DY-2020</name>
    <dbReference type="NCBI Taxonomy" id="2709820"/>
    <lineage>
        <taxon>Eukaryota</taxon>
        <taxon>Metazoa</taxon>
        <taxon>Ecdysozoa</taxon>
        <taxon>Arthropoda</taxon>
        <taxon>Hexapoda</taxon>
        <taxon>Insecta</taxon>
        <taxon>Pterygota</taxon>
        <taxon>Neoptera</taxon>
        <taxon>Endopterygota</taxon>
        <taxon>Diptera</taxon>
        <taxon>Brachycera</taxon>
        <taxon>Muscomorpha</taxon>
        <taxon>Empidoidea</taxon>
        <taxon>Empididae</taxon>
        <taxon>Oreogetoninae</taxon>
        <taxon>Oreogeton</taxon>
    </lineage>
</organism>
<comment type="function">
    <text evidence="12">Mitochondrial membrane ATP synthase (F(1)F(0) ATP synthase or Complex V) produces ATP from ADP in the presence of a proton gradient across the membrane which is generated by electron transport complexes of the respiratory chain. F-type ATPases consist of two structural domains, F(1) - containing the extramembraneous catalytic core and F(0) - containing the membrane proton channel, linked together by a central stalk and a peripheral stalk. During catalysis, ATP synthesis in the catalytic domain of F(1) is coupled via a rotary mechanism of the central stalk subunits to proton translocation. Part of the complex F(0) domain. Minor subunit located with subunit a in the membrane.</text>
</comment>
<evidence type="ECO:0000256" key="2">
    <source>
        <dbReference type="ARBA" id="ARBA00008892"/>
    </source>
</evidence>
<dbReference type="GO" id="GO:0015078">
    <property type="term" value="F:proton transmembrane transporter activity"/>
    <property type="evidence" value="ECO:0007669"/>
    <property type="project" value="InterPro"/>
</dbReference>
<keyword evidence="6 13" id="KW-0812">Transmembrane</keyword>
<keyword evidence="4 13" id="KW-0813">Transport</keyword>
<dbReference type="AlphaFoldDB" id="A0A6C0W4Y7"/>
<geneLocation type="mitochondrion" evidence="15"/>
<dbReference type="GO" id="GO:0045259">
    <property type="term" value="C:proton-transporting ATP synthase complex"/>
    <property type="evidence" value="ECO:0007669"/>
    <property type="project" value="UniProtKB-KW"/>
</dbReference>
<evidence type="ECO:0000256" key="8">
    <source>
        <dbReference type="ARBA" id="ARBA00022989"/>
    </source>
</evidence>
<name>A0A6C0W4Y7_9MUSC</name>